<dbReference type="InterPro" id="IPR057705">
    <property type="entry name" value="DUF7945"/>
</dbReference>
<keyword evidence="2" id="KW-1185">Reference proteome</keyword>
<dbReference type="EMBL" id="JBHRWK010000059">
    <property type="protein sequence ID" value="MFC3454244.1"/>
    <property type="molecule type" value="Genomic_DNA"/>
</dbReference>
<name>A0ABV7P8J3_9PSEU</name>
<evidence type="ECO:0000313" key="2">
    <source>
        <dbReference type="Proteomes" id="UP001595645"/>
    </source>
</evidence>
<dbReference type="RefSeq" id="WP_378243570.1">
    <property type="nucleotide sequence ID" value="NZ_JBHRWK010000059.1"/>
</dbReference>
<sequence length="84" mass="9567">MDNFTMQINALDDLQMREFPHGAVGDVLRNTREADAFGPLNEALQNLFDKFGTELSDREYLNLAEWIPVVTEAKELLAVLLDKQ</sequence>
<proteinExistence type="predicted"/>
<dbReference type="Proteomes" id="UP001595645">
    <property type="component" value="Unassembled WGS sequence"/>
</dbReference>
<dbReference type="NCBIfam" id="NF047838">
    <property type="entry name" value="SCO4402_fam"/>
    <property type="match status" value="1"/>
</dbReference>
<protein>
    <submittedName>
        <fullName evidence="1">Uncharacterized protein</fullName>
    </submittedName>
</protein>
<organism evidence="1 2">
    <name type="scientific">Amycolatopsis speibonae</name>
    <dbReference type="NCBI Taxonomy" id="1450224"/>
    <lineage>
        <taxon>Bacteria</taxon>
        <taxon>Bacillati</taxon>
        <taxon>Actinomycetota</taxon>
        <taxon>Actinomycetes</taxon>
        <taxon>Pseudonocardiales</taxon>
        <taxon>Pseudonocardiaceae</taxon>
        <taxon>Amycolatopsis</taxon>
    </lineage>
</organism>
<dbReference type="Pfam" id="PF25656">
    <property type="entry name" value="DUF7945"/>
    <property type="match status" value="1"/>
</dbReference>
<reference evidence="2" key="1">
    <citation type="journal article" date="2019" name="Int. J. Syst. Evol. Microbiol.">
        <title>The Global Catalogue of Microorganisms (GCM) 10K type strain sequencing project: providing services to taxonomists for standard genome sequencing and annotation.</title>
        <authorList>
            <consortium name="The Broad Institute Genomics Platform"/>
            <consortium name="The Broad Institute Genome Sequencing Center for Infectious Disease"/>
            <person name="Wu L."/>
            <person name="Ma J."/>
        </authorList>
    </citation>
    <scope>NUCLEOTIDE SEQUENCE [LARGE SCALE GENOMIC DNA]</scope>
    <source>
        <strain evidence="2">CGMCC 4.7676</strain>
    </source>
</reference>
<evidence type="ECO:0000313" key="1">
    <source>
        <dbReference type="EMBL" id="MFC3454244.1"/>
    </source>
</evidence>
<comment type="caution">
    <text evidence="1">The sequence shown here is derived from an EMBL/GenBank/DDBJ whole genome shotgun (WGS) entry which is preliminary data.</text>
</comment>
<accession>A0ABV7P8J3</accession>
<gene>
    <name evidence="1" type="ORF">ACFOSH_32825</name>
</gene>